<dbReference type="PANTHER" id="PTHR35043">
    <property type="entry name" value="TRANSCRIPTION FACTOR DOMAIN-CONTAINING PROTEIN"/>
    <property type="match status" value="1"/>
</dbReference>
<dbReference type="STRING" id="1095630.A0A2J6SNE3"/>
<dbReference type="OrthoDB" id="3061561at2759"/>
<evidence type="ECO:0000313" key="4">
    <source>
        <dbReference type="EMBL" id="PMD52289.1"/>
    </source>
</evidence>
<keyword evidence="2" id="KW-1133">Transmembrane helix</keyword>
<dbReference type="EMBL" id="KZ613912">
    <property type="protein sequence ID" value="PMD52289.1"/>
    <property type="molecule type" value="Genomic_DNA"/>
</dbReference>
<feature type="transmembrane region" description="Helical" evidence="2">
    <location>
        <begin position="444"/>
        <end position="466"/>
    </location>
</feature>
<feature type="chain" id="PRO_5014365003" evidence="3">
    <location>
        <begin position="17"/>
        <end position="528"/>
    </location>
</feature>
<dbReference type="GeneID" id="36589984"/>
<sequence length="528" mass="58990">MARSLVILLFPSLTYAYTTFETNCSIPTNSTNFVSANGTRGTMDILWSCLFTIITCTWTVLHLNVPEQREDRNPGKWGTIWWAIKRGWTSAKWMLVTVLAPEILLAKNVGDLNAVKLDLEELQDWAAQDGVPWTRTHSLFANMGGFVIRSSAPERAVTTTFPRTGTARQKPLPRTRETAGWKAKLRRRMEWRSNSDVAFAPPNAHEQNPAESKEPSTAELGLSANTSSQPVLIHLLTQDIVLLRSKGLLPKLPYITLEEINDKSKFDSLVRAITVVQITWMVIQIIIRAFRSLAISQLEVSVLAFATCAIIIYGINWEKPKAVQVPITIISYPGPFPKDTMEIVERDRGAAESFFSGLILIVEQLVTSLAGSNRIRKWPLGKPIPNLYNRDVPWIDRIMGISDLGISQGDIFGLFLGTTVFGAVHIAAWNFVFPTPVESLLWKIAAVLCTTMGLVFGVVIRILFSFNTGSSGYIYDTMVVIQFFSVFLIPLSYVVCRLFLVVETFRCLCFLPPSAYIATWATNVPHIA</sequence>
<evidence type="ECO:0000313" key="5">
    <source>
        <dbReference type="Proteomes" id="UP000235371"/>
    </source>
</evidence>
<evidence type="ECO:0000256" key="2">
    <source>
        <dbReference type="SAM" id="Phobius"/>
    </source>
</evidence>
<feature type="signal peptide" evidence="3">
    <location>
        <begin position="1"/>
        <end position="16"/>
    </location>
</feature>
<protein>
    <submittedName>
        <fullName evidence="4">Uncharacterized protein</fullName>
    </submittedName>
</protein>
<keyword evidence="2" id="KW-0812">Transmembrane</keyword>
<feature type="region of interest" description="Disordered" evidence="1">
    <location>
        <begin position="196"/>
        <end position="221"/>
    </location>
</feature>
<keyword evidence="3" id="KW-0732">Signal</keyword>
<dbReference type="AlphaFoldDB" id="A0A2J6SNE3"/>
<evidence type="ECO:0000256" key="1">
    <source>
        <dbReference type="SAM" id="MobiDB-lite"/>
    </source>
</evidence>
<organism evidence="4 5">
    <name type="scientific">Hyaloscypha bicolor E</name>
    <dbReference type="NCBI Taxonomy" id="1095630"/>
    <lineage>
        <taxon>Eukaryota</taxon>
        <taxon>Fungi</taxon>
        <taxon>Dikarya</taxon>
        <taxon>Ascomycota</taxon>
        <taxon>Pezizomycotina</taxon>
        <taxon>Leotiomycetes</taxon>
        <taxon>Helotiales</taxon>
        <taxon>Hyaloscyphaceae</taxon>
        <taxon>Hyaloscypha</taxon>
        <taxon>Hyaloscypha bicolor</taxon>
    </lineage>
</organism>
<name>A0A2J6SNE3_9HELO</name>
<gene>
    <name evidence="4" type="ORF">K444DRAFT_621425</name>
</gene>
<reference evidence="4 5" key="1">
    <citation type="submission" date="2016-04" db="EMBL/GenBank/DDBJ databases">
        <title>A degradative enzymes factory behind the ericoid mycorrhizal symbiosis.</title>
        <authorList>
            <consortium name="DOE Joint Genome Institute"/>
            <person name="Martino E."/>
            <person name="Morin E."/>
            <person name="Grelet G."/>
            <person name="Kuo A."/>
            <person name="Kohler A."/>
            <person name="Daghino S."/>
            <person name="Barry K."/>
            <person name="Choi C."/>
            <person name="Cichocki N."/>
            <person name="Clum A."/>
            <person name="Copeland A."/>
            <person name="Hainaut M."/>
            <person name="Haridas S."/>
            <person name="Labutti K."/>
            <person name="Lindquist E."/>
            <person name="Lipzen A."/>
            <person name="Khouja H.-R."/>
            <person name="Murat C."/>
            <person name="Ohm R."/>
            <person name="Olson A."/>
            <person name="Spatafora J."/>
            <person name="Veneault-Fourrey C."/>
            <person name="Henrissat B."/>
            <person name="Grigoriev I."/>
            <person name="Martin F."/>
            <person name="Perotto S."/>
        </authorList>
    </citation>
    <scope>NUCLEOTIDE SEQUENCE [LARGE SCALE GENOMIC DNA]</scope>
    <source>
        <strain evidence="4 5">E</strain>
    </source>
</reference>
<evidence type="ECO:0000256" key="3">
    <source>
        <dbReference type="SAM" id="SignalP"/>
    </source>
</evidence>
<keyword evidence="2" id="KW-0472">Membrane</keyword>
<dbReference type="RefSeq" id="XP_024729193.1">
    <property type="nucleotide sequence ID" value="XM_024881907.1"/>
</dbReference>
<dbReference type="PANTHER" id="PTHR35043:SF7">
    <property type="entry name" value="TRANSCRIPTION FACTOR DOMAIN-CONTAINING PROTEIN"/>
    <property type="match status" value="1"/>
</dbReference>
<dbReference type="Proteomes" id="UP000235371">
    <property type="component" value="Unassembled WGS sequence"/>
</dbReference>
<feature type="transmembrane region" description="Helical" evidence="2">
    <location>
        <begin position="478"/>
        <end position="500"/>
    </location>
</feature>
<proteinExistence type="predicted"/>
<accession>A0A2J6SNE3</accession>
<feature type="transmembrane region" description="Helical" evidence="2">
    <location>
        <begin position="411"/>
        <end position="432"/>
    </location>
</feature>
<dbReference type="InParanoid" id="A0A2J6SNE3"/>
<keyword evidence="5" id="KW-1185">Reference proteome</keyword>